<dbReference type="GO" id="GO:0008017">
    <property type="term" value="F:microtubule binding"/>
    <property type="evidence" value="ECO:0007669"/>
    <property type="project" value="InterPro"/>
</dbReference>
<dbReference type="GO" id="GO:0005874">
    <property type="term" value="C:microtubule"/>
    <property type="evidence" value="ECO:0007669"/>
    <property type="project" value="UniProtKB-KW"/>
</dbReference>
<sequence length="1467" mass="167628">MRETEDSTAYPSSKTGPGKPSKPRNGSSSGYESNEGDNIKVYVRVRPPAKNLENGVDRQPCVEVTSANTLVLQSKPDPKTFSFDHVADINTMQEEVFGAVGKKIVEGCVNGYNGTIFAYGQTGSGKTFTMLGPAEGEAECFAHELRGVIPRGFEYLFSLIKREQEKHGDHLEFLCRCSFLEIYNEQIFDLLDPASSGLALREDLKKGIFVDGLLERDVASARDAYRVLNSGWLNRRVASTSMNRESSRSHAVFTVTLESKEKKGKMCNIKVSKLHLVDLAGSERQRDTHAEGLRLKEASSINKSLSALGNVIMALVDMTHGKQRHVHYRDSKLTFLLKDSLGGNARTYIIANVHPSAKCFGETLSTLNFARRAKMIKNRAVVNEDSTGSVTALQAEIRKLREELSKARSAMNGQVTRQVPTEPDNNSASGRDQSCSDTNNNSGNDYGQQYKEWREMIIAATEGRDRAEQEKQALVEKVQKLEELCSKKDKFVQSTKMILKFRESHIAKLERMRKGNKEDKEREEDSRDKQIQLLNEEITVLKEKVEHHPDVTRFAMENLELRAELKKLRQLDDDGNDITHELSRCHRYTLQLERQLRELLQSPQGSVDLEHSLSSSLLNLEASNAELEKFKIERGQLHSQLETTREDLKQTREGLQKTKERLINEGETYRKKILDLESDLSASMKANAELEKALETFQLKTAVERTTLNDIHMQTIKTLTSPKKSFTPNRLTPHSAASTPKRSSKKSLNKLVVNSPVIDLADEKPPNGLFRRDSFHDSGSDGEFDEPFFNFDDDQMDAEELYSETLMDELKKLQEMNNELLQKLQGSESNAIKLNQAANKQEYQVQQLNCTLASEREKHAATETELNMKNLSLTDKLRESKGENSVLKSEVEDLKIVLQSADKELETIKKQRDLESIENGRIIASLESKVTQLEIENYNQQNEIENGIETIQNLESELETLRDELQFNNHKIDEYEKMLQGERHRIRELEQELQNTNEKLHFQTETNINLMAQQDKKEESPVAIEQFQSLQSDLQKCNAICEQQANNTAELTQKLEEKEEEIASLKKRNESDKECVANLMESVVGLKKVISEKDNDIAVLCTELEECRSKIQELSDTVEEKKRKIEKLKEKLEKEMEKAAKDRTQRDSEISLAKEDLKRTTQQFKELTEALEQQQQQIATMQEDLKSKTDKINDQENELAELVSSIGEIESKNEARISELQQLAESKDNSIVMIESQATDLEHYKLTQVKLTKAIENLELGRQEKNEELATLKQKLEQIRHENEMLETKNKTLSYQLEAEVDEKATKTNTYTTELTRLKTTADQVVEKNDKLNQELEKLQDKYTDLESKLEIANFNKAMAEENADGMIEELERTQKSEALMFSEKQELNSKCERLLEEKMKLEQAVKKLGDENAKLTGHQNPQQKIQYLLAIKRENNELQQEIRKLRADKEKCRCGHELIANGRKDD</sequence>
<dbReference type="GeneID" id="116306071"/>
<keyword evidence="5 10" id="KW-0067">ATP-binding</keyword>
<feature type="region of interest" description="Disordered" evidence="12">
    <location>
        <begin position="1"/>
        <end position="40"/>
    </location>
</feature>
<dbReference type="InterPro" id="IPR019821">
    <property type="entry name" value="Kinesin_motor_CS"/>
</dbReference>
<evidence type="ECO:0000256" key="2">
    <source>
        <dbReference type="ARBA" id="ARBA00022490"/>
    </source>
</evidence>
<dbReference type="GO" id="GO:0003777">
    <property type="term" value="F:microtubule motor activity"/>
    <property type="evidence" value="ECO:0007669"/>
    <property type="project" value="InterPro"/>
</dbReference>
<dbReference type="InParanoid" id="A0A6P8IX60"/>
<dbReference type="GO" id="GO:0005524">
    <property type="term" value="F:ATP binding"/>
    <property type="evidence" value="ECO:0007669"/>
    <property type="project" value="UniProtKB-UniRule"/>
</dbReference>
<feature type="coiled-coil region" evidence="11">
    <location>
        <begin position="803"/>
        <end position="1006"/>
    </location>
</feature>
<comment type="similarity">
    <text evidence="9">Belongs to the TRAFAC class myosin-kinesin ATPase superfamily. Kinesin family. KIN-12 subfamily.</text>
</comment>
<feature type="coiled-coil region" evidence="11">
    <location>
        <begin position="1041"/>
        <end position="1212"/>
    </location>
</feature>
<dbReference type="FunFam" id="3.40.850.10:FF:000272">
    <property type="entry name" value="kinesin-like protein 2"/>
    <property type="match status" value="1"/>
</dbReference>
<dbReference type="InterPro" id="IPR001752">
    <property type="entry name" value="Kinesin_motor_dom"/>
</dbReference>
<keyword evidence="8" id="KW-0206">Cytoskeleton</keyword>
<dbReference type="Pfam" id="PF15908">
    <property type="entry name" value="HMMR_C"/>
    <property type="match status" value="1"/>
</dbReference>
<feature type="compositionally biased region" description="Polar residues" evidence="12">
    <location>
        <begin position="411"/>
        <end position="447"/>
    </location>
</feature>
<evidence type="ECO:0000256" key="6">
    <source>
        <dbReference type="ARBA" id="ARBA00023054"/>
    </source>
</evidence>
<dbReference type="GO" id="GO:0007018">
    <property type="term" value="P:microtubule-based movement"/>
    <property type="evidence" value="ECO:0007669"/>
    <property type="project" value="InterPro"/>
</dbReference>
<feature type="region of interest" description="Disordered" evidence="12">
    <location>
        <begin position="721"/>
        <end position="748"/>
    </location>
</feature>
<keyword evidence="3" id="KW-0493">Microtubule</keyword>
<dbReference type="InterPro" id="IPR044986">
    <property type="entry name" value="KIF15/KIN-12"/>
</dbReference>
<evidence type="ECO:0000256" key="7">
    <source>
        <dbReference type="ARBA" id="ARBA00023175"/>
    </source>
</evidence>
<accession>A0A6P8IX60</accession>
<evidence type="ECO:0000256" key="12">
    <source>
        <dbReference type="SAM" id="MobiDB-lite"/>
    </source>
</evidence>
<feature type="region of interest" description="Disordered" evidence="12">
    <location>
        <begin position="408"/>
        <end position="448"/>
    </location>
</feature>
<dbReference type="PROSITE" id="PS50067">
    <property type="entry name" value="KINESIN_MOTOR_2"/>
    <property type="match status" value="1"/>
</dbReference>
<protein>
    <submittedName>
        <fullName evidence="15">Kinesin-like protein KIF15 isoform X1</fullName>
    </submittedName>
</protein>
<dbReference type="InterPro" id="IPR036961">
    <property type="entry name" value="Kinesin_motor_dom_sf"/>
</dbReference>
<dbReference type="CDD" id="cd01373">
    <property type="entry name" value="KISc_KLP2_like"/>
    <property type="match status" value="1"/>
</dbReference>
<evidence type="ECO:0000256" key="3">
    <source>
        <dbReference type="ARBA" id="ARBA00022701"/>
    </source>
</evidence>
<reference evidence="15" key="1">
    <citation type="submission" date="2025-08" db="UniProtKB">
        <authorList>
            <consortium name="RefSeq"/>
        </authorList>
    </citation>
    <scope>IDENTIFICATION</scope>
    <source>
        <tissue evidence="15">Tentacle</tissue>
    </source>
</reference>
<organism evidence="14 15">
    <name type="scientific">Actinia tenebrosa</name>
    <name type="common">Australian red waratah sea anemone</name>
    <dbReference type="NCBI Taxonomy" id="6105"/>
    <lineage>
        <taxon>Eukaryota</taxon>
        <taxon>Metazoa</taxon>
        <taxon>Cnidaria</taxon>
        <taxon>Anthozoa</taxon>
        <taxon>Hexacorallia</taxon>
        <taxon>Actiniaria</taxon>
        <taxon>Actiniidae</taxon>
        <taxon>Actinia</taxon>
    </lineage>
</organism>
<proteinExistence type="inferred from homology"/>
<evidence type="ECO:0000256" key="11">
    <source>
        <dbReference type="SAM" id="Coils"/>
    </source>
</evidence>
<evidence type="ECO:0000313" key="15">
    <source>
        <dbReference type="RefSeq" id="XP_031571961.1"/>
    </source>
</evidence>
<keyword evidence="7 10" id="KW-0505">Motor protein</keyword>
<dbReference type="RefSeq" id="XP_031571961.1">
    <property type="nucleotide sequence ID" value="XM_031716101.1"/>
</dbReference>
<evidence type="ECO:0000313" key="14">
    <source>
        <dbReference type="Proteomes" id="UP000515163"/>
    </source>
</evidence>
<keyword evidence="14" id="KW-1185">Reference proteome</keyword>
<keyword evidence="6 11" id="KW-0175">Coiled coil</keyword>
<keyword evidence="4 10" id="KW-0547">Nucleotide-binding</keyword>
<evidence type="ECO:0000256" key="1">
    <source>
        <dbReference type="ARBA" id="ARBA00004186"/>
    </source>
</evidence>
<dbReference type="PANTHER" id="PTHR37739:SF8">
    <property type="entry name" value="KINESIN-LIKE PROTEIN KIN-12D"/>
    <property type="match status" value="1"/>
</dbReference>
<feature type="compositionally biased region" description="Polar residues" evidence="12">
    <location>
        <begin position="721"/>
        <end position="741"/>
    </location>
</feature>
<dbReference type="Gene3D" id="3.40.850.10">
    <property type="entry name" value="Kinesin motor domain"/>
    <property type="match status" value="1"/>
</dbReference>
<evidence type="ECO:0000256" key="8">
    <source>
        <dbReference type="ARBA" id="ARBA00023212"/>
    </source>
</evidence>
<feature type="binding site" evidence="10">
    <location>
        <begin position="120"/>
        <end position="127"/>
    </location>
    <ligand>
        <name>ATP</name>
        <dbReference type="ChEBI" id="CHEBI:30616"/>
    </ligand>
</feature>
<dbReference type="SUPFAM" id="SSF52540">
    <property type="entry name" value="P-loop containing nucleoside triphosphate hydrolases"/>
    <property type="match status" value="1"/>
</dbReference>
<feature type="coiled-coil region" evidence="11">
    <location>
        <begin position="638"/>
        <end position="693"/>
    </location>
</feature>
<dbReference type="PANTHER" id="PTHR37739">
    <property type="entry name" value="KINESIN-LIKE PROTEIN KIN-12D"/>
    <property type="match status" value="1"/>
</dbReference>
<gene>
    <name evidence="15" type="primary">LOC116306071</name>
</gene>
<evidence type="ECO:0000256" key="5">
    <source>
        <dbReference type="ARBA" id="ARBA00022840"/>
    </source>
</evidence>
<dbReference type="InterPro" id="IPR031794">
    <property type="entry name" value="HMMR_C"/>
</dbReference>
<dbReference type="SMART" id="SM00129">
    <property type="entry name" value="KISc"/>
    <property type="match status" value="1"/>
</dbReference>
<dbReference type="InterPro" id="IPR027417">
    <property type="entry name" value="P-loop_NTPase"/>
</dbReference>
<dbReference type="Pfam" id="PF00225">
    <property type="entry name" value="Kinesin"/>
    <property type="match status" value="1"/>
</dbReference>
<name>A0A6P8IX60_ACTTE</name>
<feature type="domain" description="Kinesin motor" evidence="13">
    <location>
        <begin position="38"/>
        <end position="376"/>
    </location>
</feature>
<feature type="coiled-coil region" evidence="11">
    <location>
        <begin position="457"/>
        <end position="537"/>
    </location>
</feature>
<dbReference type="GO" id="GO:0005819">
    <property type="term" value="C:spindle"/>
    <property type="evidence" value="ECO:0007669"/>
    <property type="project" value="UniProtKB-SubCell"/>
</dbReference>
<feature type="coiled-coil region" evidence="11">
    <location>
        <begin position="1255"/>
        <end position="1456"/>
    </location>
</feature>
<dbReference type="FunCoup" id="A0A6P8IX60">
    <property type="interactions" value="351"/>
</dbReference>
<dbReference type="PROSITE" id="PS00411">
    <property type="entry name" value="KINESIN_MOTOR_1"/>
    <property type="match status" value="1"/>
</dbReference>
<dbReference type="Proteomes" id="UP000515163">
    <property type="component" value="Unplaced"/>
</dbReference>
<evidence type="ECO:0000256" key="9">
    <source>
        <dbReference type="ARBA" id="ARBA00034488"/>
    </source>
</evidence>
<evidence type="ECO:0000256" key="4">
    <source>
        <dbReference type="ARBA" id="ARBA00022741"/>
    </source>
</evidence>
<dbReference type="PRINTS" id="PR00380">
    <property type="entry name" value="KINESINHEAVY"/>
</dbReference>
<comment type="subcellular location">
    <subcellularLocation>
        <location evidence="1">Cytoplasm</location>
        <location evidence="1">Cytoskeleton</location>
        <location evidence="1">Spindle</location>
    </subcellularLocation>
</comment>
<dbReference type="KEGG" id="aten:116306071"/>
<evidence type="ECO:0000256" key="10">
    <source>
        <dbReference type="PROSITE-ProRule" id="PRU00283"/>
    </source>
</evidence>
<dbReference type="OrthoDB" id="3176171at2759"/>
<evidence type="ECO:0000259" key="13">
    <source>
        <dbReference type="PROSITE" id="PS50067"/>
    </source>
</evidence>
<keyword evidence="2" id="KW-0963">Cytoplasm</keyword>